<comment type="caution">
    <text evidence="1">The sequence shown here is derived from an EMBL/GenBank/DDBJ whole genome shotgun (WGS) entry which is preliminary data.</text>
</comment>
<sequence length="1483" mass="166018">MDVALASLDRGMRALFTEPSATLAASSSHPLCECILYQAPPPDWRYLMRFPVLKRHVLAEFQSAAREMAKTPQTPRKRRKRGITPQHDTIAEYNALGLASLCQKLAQCKLLTVTEAELVGTVVKLESLDVLARVIGGKLLPLRLRILLLSFALQEQGIKCLEVAVQRWIQEVCEKILEEVLAPTATGRTSGRPAKRARTRSNDIKTEETEKKCGFCRNGTSAEYLRSKGGWEFFVKCTQQTARILEQNGESYATNKAMVALSAFWDSLPMTGMTSVKKGRKRSEILVKKGVELLLTIEAYERIYHLVMGDTRGEQQNPFGKMWINIWEREFKNFGKAKHVQLVEVIRHCLKADAFAAVVLPLGGKSEMTYLPGYHVVLEVVRSLSIGVSGVITALGQVWSVLDYDALLSQISIPNGAGAMATKRILRLYSGKLLKTPGVWQFSVDKFSASSRTTPLDILLVLFEIFSGSEVQVPFEDSYFAYWDVLMAQRGSEDSLKESGIHWCQYLEKCLQHLDTNGSIDTRRNAQFLPAFKSYCHAVVHRVILSGGEIISSGGSIQLQLIRVETDRSTVRGVLAQMMIKFGEGWTASLIAQMVRVSASLRSTGKIYQRGVRLLLFPALVSCLKSTRDGHKTGQQQFTAIVSAVHAILLGSEPTPLYLVSLIRFSEAWDAYQTTHTKDPPTRVNRWGFCAMIELDVLPQLLSCYERDEVVRQETSEALVFAAEVLQNSPNCPQSLERSLFKVLSDVKAGAERAKSSGIADEQLLTHSSEMLQRLLRAVKFADLAQTRHLIRQIKDEVGALDELRQQLERWFSFVETHGTSFAGKESRLELSVLGTRLMRWFPDEFKSMRFLLMTPLDSHLVFALKAFVKEAGRPHKTERQSFVSSAARSALPSAVRVEMALHLYLSAAAFPDLETLTVLLTKAMVKCRFAEAFDHLANVARKNNRMLLPDVAVTTLSSPLRGLEFSSSSLVQPAEDDEQLQTHARHAKSIIYQENALKLLSASASIFEGGISWSTALFGEQSAVVWLPHFFEAILKTDFCEGSLRVDLLLTSLEELVQIREKVFQDAYWLAALLNTALIACSSRSAGAYADVDGAIRDRLRVAAGNVSRLLSIQPDTQKAEREGDQAGNGILRLVSWLKCSRLAIEVDGAYWTREHLIGEKAASALRLIVSDTWNSDTHETLSRVEEPLSQLFLPFVQWLSGALVYSQSFLEEPSTTMRRWERTFTSYVTDLYLHLEFEAVTCNLLKAWLTTWIASNIARGQEELQLLALLPSQVALFRRLGLTPDRSSSAGHLQPSTIYQLIFIAINLAVDQYTTENPTGIEQATELVVSTLTTLELVELSASSDFARFSSVQELDLFFTELETFLSRPQLRVCNADQVCCLLQYPLELLVCCYACKLPAHLETESQGFLQRVRQVLRKNLTTISDDYEATSFAVDSTAVDAFFQYWADEMLLKYDYIDRERCSNVLQVIQAAVQNSDCGQ</sequence>
<reference evidence="1 2" key="1">
    <citation type="submission" date="2024-09" db="EMBL/GenBank/DDBJ databases">
        <title>Genome sequencing and assembly of Phytophthora oleae, isolate VK10A, causative agent of rot of olive drupes.</title>
        <authorList>
            <person name="Conti Taguali S."/>
            <person name="Riolo M."/>
            <person name="La Spada F."/>
            <person name="Cacciola S.O."/>
            <person name="Dionisio G."/>
        </authorList>
    </citation>
    <scope>NUCLEOTIDE SEQUENCE [LARGE SCALE GENOMIC DNA]</scope>
    <source>
        <strain evidence="1 2">VK10A</strain>
    </source>
</reference>
<keyword evidence="2" id="KW-1185">Reference proteome</keyword>
<name>A0ABD3F9H8_9STRA</name>
<evidence type="ECO:0000313" key="1">
    <source>
        <dbReference type="EMBL" id="KAL3663111.1"/>
    </source>
</evidence>
<organism evidence="1 2">
    <name type="scientific">Phytophthora oleae</name>
    <dbReference type="NCBI Taxonomy" id="2107226"/>
    <lineage>
        <taxon>Eukaryota</taxon>
        <taxon>Sar</taxon>
        <taxon>Stramenopiles</taxon>
        <taxon>Oomycota</taxon>
        <taxon>Peronosporomycetes</taxon>
        <taxon>Peronosporales</taxon>
        <taxon>Peronosporaceae</taxon>
        <taxon>Phytophthora</taxon>
    </lineage>
</organism>
<accession>A0ABD3F9H8</accession>
<evidence type="ECO:0000313" key="2">
    <source>
        <dbReference type="Proteomes" id="UP001632037"/>
    </source>
</evidence>
<protein>
    <submittedName>
        <fullName evidence="1">Uncharacterized protein</fullName>
    </submittedName>
</protein>
<dbReference type="EMBL" id="JBIMZQ010000029">
    <property type="protein sequence ID" value="KAL3663111.1"/>
    <property type="molecule type" value="Genomic_DNA"/>
</dbReference>
<gene>
    <name evidence="1" type="ORF">V7S43_012051</name>
</gene>
<dbReference type="Proteomes" id="UP001632037">
    <property type="component" value="Unassembled WGS sequence"/>
</dbReference>
<proteinExistence type="predicted"/>